<proteinExistence type="predicted"/>
<reference evidence="1" key="1">
    <citation type="journal article" date="2022" name="Int. J. Mol. Sci.">
        <title>Draft Genome of Tanacetum Coccineum: Genomic Comparison of Closely Related Tanacetum-Family Plants.</title>
        <authorList>
            <person name="Yamashiro T."/>
            <person name="Shiraishi A."/>
            <person name="Nakayama K."/>
            <person name="Satake H."/>
        </authorList>
    </citation>
    <scope>NUCLEOTIDE SEQUENCE</scope>
</reference>
<accession>A0ABQ5J0R5</accession>
<protein>
    <submittedName>
        <fullName evidence="1">Uncharacterized protein</fullName>
    </submittedName>
</protein>
<gene>
    <name evidence="1" type="ORF">Tco_1122434</name>
</gene>
<dbReference type="EMBL" id="BQNB010021398">
    <property type="protein sequence ID" value="GJU06004.1"/>
    <property type="molecule type" value="Genomic_DNA"/>
</dbReference>
<sequence length="233" mass="27107">MLKQCTLLTKPQVFYDNIHKQALGHQNPFYLKKAQWIKLTLYDGIVISAKHVAMHAIDDEETLILEEESRSKMSKKEKDPKAIKQKISYKPIDYEKLNRLSEDFGKRFTPQQEWSAEQAFWLRISNPTIESSNKPLVKLEVPSELPKVSLVNASLKNLKFHLARFDSMVKRRTTPDARTEGEWGFEHTKAIFNNEIIPFLKSLKDNFNVFDKDLLNEILEVQTVFDQIDAAVQ</sequence>
<evidence type="ECO:0000313" key="1">
    <source>
        <dbReference type="EMBL" id="GJU06004.1"/>
    </source>
</evidence>
<name>A0ABQ5J0R5_9ASTR</name>
<reference evidence="1" key="2">
    <citation type="submission" date="2022-01" db="EMBL/GenBank/DDBJ databases">
        <authorList>
            <person name="Yamashiro T."/>
            <person name="Shiraishi A."/>
            <person name="Satake H."/>
            <person name="Nakayama K."/>
        </authorList>
    </citation>
    <scope>NUCLEOTIDE SEQUENCE</scope>
</reference>
<comment type="caution">
    <text evidence="1">The sequence shown here is derived from an EMBL/GenBank/DDBJ whole genome shotgun (WGS) entry which is preliminary data.</text>
</comment>
<keyword evidence="2" id="KW-1185">Reference proteome</keyword>
<organism evidence="1 2">
    <name type="scientific">Tanacetum coccineum</name>
    <dbReference type="NCBI Taxonomy" id="301880"/>
    <lineage>
        <taxon>Eukaryota</taxon>
        <taxon>Viridiplantae</taxon>
        <taxon>Streptophyta</taxon>
        <taxon>Embryophyta</taxon>
        <taxon>Tracheophyta</taxon>
        <taxon>Spermatophyta</taxon>
        <taxon>Magnoliopsida</taxon>
        <taxon>eudicotyledons</taxon>
        <taxon>Gunneridae</taxon>
        <taxon>Pentapetalae</taxon>
        <taxon>asterids</taxon>
        <taxon>campanulids</taxon>
        <taxon>Asterales</taxon>
        <taxon>Asteraceae</taxon>
        <taxon>Asteroideae</taxon>
        <taxon>Anthemideae</taxon>
        <taxon>Anthemidinae</taxon>
        <taxon>Tanacetum</taxon>
    </lineage>
</organism>
<dbReference type="Proteomes" id="UP001151760">
    <property type="component" value="Unassembled WGS sequence"/>
</dbReference>
<evidence type="ECO:0000313" key="2">
    <source>
        <dbReference type="Proteomes" id="UP001151760"/>
    </source>
</evidence>